<dbReference type="InterPro" id="IPR054203">
    <property type="entry name" value="DUF6908"/>
</dbReference>
<feature type="domain" description="DUF6908" evidence="1">
    <location>
        <begin position="39"/>
        <end position="152"/>
    </location>
</feature>
<sequence length="242" mass="27178">MKPLKHSPLVRLVQRTRAIGEAAGLLPFLDAVPESPARFFRLDVDNDPYEPLLIAAWTPAVPLPAERYRLLVAHVGWTSRGLPVPDPELEIAITTNGEVPVSMRQTVPGGIRETRFLRQAPSDPAQVMLEPAAVHDAEELWLVWSKALQWQRWEQAAAQARPRLQTVLLLPDDEADERWLEMAVREAVPLLREDQARLLISALRRQGGADVQLLCCNQMDRLASALRSWGVSFRLAARKEEG</sequence>
<keyword evidence="3" id="KW-1185">Reference proteome</keyword>
<dbReference type="Proteomes" id="UP000248706">
    <property type="component" value="Unassembled WGS sequence"/>
</dbReference>
<accession>A0A328VDW5</accession>
<evidence type="ECO:0000259" key="1">
    <source>
        <dbReference type="Pfam" id="PF21849"/>
    </source>
</evidence>
<name>A0A328VDW5_9CHLR</name>
<dbReference type="Pfam" id="PF21849">
    <property type="entry name" value="DUF6908"/>
    <property type="match status" value="1"/>
</dbReference>
<comment type="caution">
    <text evidence="2">The sequence shown here is derived from an EMBL/GenBank/DDBJ whole genome shotgun (WGS) entry which is preliminary data.</text>
</comment>
<dbReference type="AlphaFoldDB" id="A0A328VDW5"/>
<evidence type="ECO:0000313" key="3">
    <source>
        <dbReference type="Proteomes" id="UP000248706"/>
    </source>
</evidence>
<proteinExistence type="predicted"/>
<reference evidence="2 3" key="1">
    <citation type="submission" date="2016-08" db="EMBL/GenBank/DDBJ databases">
        <title>Analysis of Carbohydrate Active Enzymes in Thermogemmatispora T81 Reveals Carbohydrate Degradation Ability.</title>
        <authorList>
            <person name="Tomazini A."/>
            <person name="Lal S."/>
            <person name="Stott M."/>
            <person name="Henrissat B."/>
            <person name="Polikarpov I."/>
            <person name="Sparling R."/>
            <person name="Levin D.B."/>
        </authorList>
    </citation>
    <scope>NUCLEOTIDE SEQUENCE [LARGE SCALE GENOMIC DNA]</scope>
    <source>
        <strain evidence="2 3">T81</strain>
    </source>
</reference>
<dbReference type="OrthoDB" id="9918725at2"/>
<protein>
    <recommendedName>
        <fullName evidence="1">DUF6908 domain-containing protein</fullName>
    </recommendedName>
</protein>
<dbReference type="EMBL" id="MCIF01000002">
    <property type="protein sequence ID" value="RAQ95938.1"/>
    <property type="molecule type" value="Genomic_DNA"/>
</dbReference>
<evidence type="ECO:0000313" key="2">
    <source>
        <dbReference type="EMBL" id="RAQ95938.1"/>
    </source>
</evidence>
<gene>
    <name evidence="2" type="ORF">A4R35_10365</name>
</gene>
<dbReference type="RefSeq" id="WP_112429099.1">
    <property type="nucleotide sequence ID" value="NZ_MCIF01000002.1"/>
</dbReference>
<organism evidence="2 3">
    <name type="scientific">Thermogemmatispora tikiterensis</name>
    <dbReference type="NCBI Taxonomy" id="1825093"/>
    <lineage>
        <taxon>Bacteria</taxon>
        <taxon>Bacillati</taxon>
        <taxon>Chloroflexota</taxon>
        <taxon>Ktedonobacteria</taxon>
        <taxon>Thermogemmatisporales</taxon>
        <taxon>Thermogemmatisporaceae</taxon>
        <taxon>Thermogemmatispora</taxon>
    </lineage>
</organism>